<dbReference type="NCBIfam" id="TIGR00229">
    <property type="entry name" value="sensory_box"/>
    <property type="match status" value="1"/>
</dbReference>
<dbReference type="Gene3D" id="3.30.450.20">
    <property type="entry name" value="PAS domain"/>
    <property type="match status" value="1"/>
</dbReference>
<evidence type="ECO:0000259" key="5">
    <source>
        <dbReference type="PROSITE" id="PS50113"/>
    </source>
</evidence>
<dbReference type="PROSITE" id="PS50132">
    <property type="entry name" value="RGS"/>
    <property type="match status" value="1"/>
</dbReference>
<evidence type="ECO:0000313" key="8">
    <source>
        <dbReference type="Proteomes" id="UP000305647"/>
    </source>
</evidence>
<dbReference type="InterPro" id="IPR000700">
    <property type="entry name" value="PAS-assoc_C"/>
</dbReference>
<evidence type="ECO:0000313" key="7">
    <source>
        <dbReference type="EMBL" id="TIC24119.1"/>
    </source>
</evidence>
<evidence type="ECO:0000256" key="1">
    <source>
        <dbReference type="ARBA" id="ARBA00022630"/>
    </source>
</evidence>
<sequence length="732" mass="81909">MDLNFIGGNLGKIQQTKSTSRPRGSLDLRRGYSNASRGYTLNEQDDYISSEEEEGTVRLPASRFRYADVPIFIASDENINISRTDATMVLNRKGNGTPPLSASDDKLTSPQLSNALFTSNNYSQHITPPESPPNSSNKLPPSRQQSHADFHHDIHHINNKSNLTEWAPAEMAKPPPTQRRLHNLPDWNLLNKSENHLTAHPISLIQADLEWSLRHLMSEQVFEQLLTDSLGRYRFRQFLETLSPDSVSKLDCWTDTTVYDKLVNQIRAGSEVLYQLYLSSSSPNKVTIPPVHTENTFISLQKLSQTDSGLEPMQQHLLTSLYENEFQQFVRFKLVERAKVRLGKAILSDREKDGLSDAFVITNPRLRDHPIVMASDGFSKVTGYHHSTIIGRNCRFLQGPGTAPQSVQRIRDALNNGVSITELLLNYRADGTPFFCLLNMIPLHDSQGQIAYFIGGQVNVTGILSSSKNLSFLLGSTNNDPQSIGLIEDKGLTFSPTMSRFGRPEGEDEDEDNEYQSLNTKTSSMKLAAGQSLEVEHEGDMLTNSRSSQGVSGGMTMGSRMKKFFSKNRPTDQLLTNNKTGQRLYGAENLAGSEPKPLESQLAFFEHTYTKLMVIKRNKREIVFLTPDFLQFLGLPTKTSFDRNYSTLHHASLTSVLSCGPKRNAETKALKELVKDAFKRGEPLSTRAGIRYLGKAGLFQRTSATDVRHGVLHLTPMLDREGQCFAYAAVFS</sequence>
<protein>
    <recommendedName>
        <fullName evidence="9">PAC domain-containing protein</fullName>
    </recommendedName>
</protein>
<dbReference type="Pfam" id="PF13426">
    <property type="entry name" value="PAS_9"/>
    <property type="match status" value="1"/>
</dbReference>
<dbReference type="PROSITE" id="PS50113">
    <property type="entry name" value="PAC"/>
    <property type="match status" value="1"/>
</dbReference>
<dbReference type="PANTHER" id="PTHR47429">
    <property type="entry name" value="PROTEIN TWIN LOV 1"/>
    <property type="match status" value="1"/>
</dbReference>
<keyword evidence="1" id="KW-0285">Flavoprotein</keyword>
<evidence type="ECO:0008006" key="9">
    <source>
        <dbReference type="Google" id="ProtNLM"/>
    </source>
</evidence>
<dbReference type="GO" id="GO:0005634">
    <property type="term" value="C:nucleus"/>
    <property type="evidence" value="ECO:0007669"/>
    <property type="project" value="TreeGrafter"/>
</dbReference>
<accession>A0A4T0QIL0</accession>
<dbReference type="SUPFAM" id="SSF55785">
    <property type="entry name" value="PYP-like sensor domain (PAS domain)"/>
    <property type="match status" value="1"/>
</dbReference>
<dbReference type="InterPro" id="IPR036305">
    <property type="entry name" value="RGS_sf"/>
</dbReference>
<keyword evidence="2" id="KW-0288">FMN</keyword>
<comment type="caution">
    <text evidence="7">The sequence shown here is derived from an EMBL/GenBank/DDBJ whole genome shotgun (WGS) entry which is preliminary data.</text>
</comment>
<keyword evidence="3" id="KW-0157">Chromophore</keyword>
<evidence type="ECO:0000256" key="4">
    <source>
        <dbReference type="SAM" id="MobiDB-lite"/>
    </source>
</evidence>
<gene>
    <name evidence="7" type="ORF">E3Q10_04154</name>
</gene>
<feature type="compositionally biased region" description="Low complexity" evidence="4">
    <location>
        <begin position="133"/>
        <end position="142"/>
    </location>
</feature>
<name>A0A4T0QIL0_9BASI</name>
<feature type="domain" description="PAC" evidence="5">
    <location>
        <begin position="419"/>
        <end position="472"/>
    </location>
</feature>
<dbReference type="AlphaFoldDB" id="A0A4T0QIL0"/>
<evidence type="ECO:0000256" key="3">
    <source>
        <dbReference type="ARBA" id="ARBA00022991"/>
    </source>
</evidence>
<feature type="region of interest" description="Disordered" evidence="4">
    <location>
        <begin position="495"/>
        <end position="514"/>
    </location>
</feature>
<feature type="compositionally biased region" description="Polar residues" evidence="4">
    <location>
        <begin position="13"/>
        <end position="22"/>
    </location>
</feature>
<evidence type="ECO:0000256" key="2">
    <source>
        <dbReference type="ARBA" id="ARBA00022643"/>
    </source>
</evidence>
<dbReference type="Proteomes" id="UP000305647">
    <property type="component" value="Unassembled WGS sequence"/>
</dbReference>
<dbReference type="InterPro" id="IPR044926">
    <property type="entry name" value="RGS_subdomain_2"/>
</dbReference>
<dbReference type="Gene3D" id="1.10.167.10">
    <property type="entry name" value="Regulator of G-protein Signalling 4, domain 2"/>
    <property type="match status" value="1"/>
</dbReference>
<dbReference type="SUPFAM" id="SSF48097">
    <property type="entry name" value="Regulator of G-protein signaling, RGS"/>
    <property type="match status" value="1"/>
</dbReference>
<evidence type="ECO:0000259" key="6">
    <source>
        <dbReference type="PROSITE" id="PS50132"/>
    </source>
</evidence>
<dbReference type="Pfam" id="PF00615">
    <property type="entry name" value="RGS"/>
    <property type="match status" value="1"/>
</dbReference>
<feature type="region of interest" description="Disordered" evidence="4">
    <location>
        <begin position="121"/>
        <end position="147"/>
    </location>
</feature>
<dbReference type="InterPro" id="IPR016137">
    <property type="entry name" value="RGS"/>
</dbReference>
<dbReference type="InterPro" id="IPR000014">
    <property type="entry name" value="PAS"/>
</dbReference>
<reference evidence="7 8" key="1">
    <citation type="submission" date="2019-03" db="EMBL/GenBank/DDBJ databases">
        <title>Sequencing 25 genomes of Wallemia mellicola.</title>
        <authorList>
            <person name="Gostincar C."/>
        </authorList>
    </citation>
    <scope>NUCLEOTIDE SEQUENCE [LARGE SCALE GENOMIC DNA]</scope>
    <source>
        <strain evidence="7 8">EXF-8738</strain>
    </source>
</reference>
<proteinExistence type="predicted"/>
<dbReference type="InterPro" id="IPR035965">
    <property type="entry name" value="PAS-like_dom_sf"/>
</dbReference>
<dbReference type="PANTHER" id="PTHR47429:SF2">
    <property type="entry name" value="PROTEIN TWIN LOV 1"/>
    <property type="match status" value="1"/>
</dbReference>
<feature type="domain" description="RGS" evidence="6">
    <location>
        <begin position="221"/>
        <end position="331"/>
    </location>
</feature>
<organism evidence="7 8">
    <name type="scientific">Wallemia mellicola</name>
    <dbReference type="NCBI Taxonomy" id="1708541"/>
    <lineage>
        <taxon>Eukaryota</taxon>
        <taxon>Fungi</taxon>
        <taxon>Dikarya</taxon>
        <taxon>Basidiomycota</taxon>
        <taxon>Wallemiomycotina</taxon>
        <taxon>Wallemiomycetes</taxon>
        <taxon>Wallemiales</taxon>
        <taxon>Wallemiaceae</taxon>
        <taxon>Wallemia</taxon>
    </lineage>
</organism>
<dbReference type="EMBL" id="SPRO01000076">
    <property type="protein sequence ID" value="TIC24119.1"/>
    <property type="molecule type" value="Genomic_DNA"/>
</dbReference>
<feature type="region of interest" description="Disordered" evidence="4">
    <location>
        <begin position="13"/>
        <end position="32"/>
    </location>
</feature>
<dbReference type="CDD" id="cd00130">
    <property type="entry name" value="PAS"/>
    <property type="match status" value="1"/>
</dbReference>